<accession>A0A9Q3JIL3</accession>
<name>A0A9Q3JIL3_9BASI</name>
<comment type="caution">
    <text evidence="2">The sequence shown here is derived from an EMBL/GenBank/DDBJ whole genome shotgun (WGS) entry which is preliminary data.</text>
</comment>
<dbReference type="EMBL" id="AVOT02072513">
    <property type="protein sequence ID" value="MBW0562419.1"/>
    <property type="molecule type" value="Genomic_DNA"/>
</dbReference>
<protein>
    <submittedName>
        <fullName evidence="2">Uncharacterized protein</fullName>
    </submittedName>
</protein>
<dbReference type="OrthoDB" id="3264316at2759"/>
<reference evidence="2" key="1">
    <citation type="submission" date="2021-03" db="EMBL/GenBank/DDBJ databases">
        <title>Draft genome sequence of rust myrtle Austropuccinia psidii MF-1, a brazilian biotype.</title>
        <authorList>
            <person name="Quecine M.C."/>
            <person name="Pachon D.M.R."/>
            <person name="Bonatelli M.L."/>
            <person name="Correr F.H."/>
            <person name="Franceschini L.M."/>
            <person name="Leite T.F."/>
            <person name="Margarido G.R.A."/>
            <person name="Almeida C.A."/>
            <person name="Ferrarezi J.A."/>
            <person name="Labate C.A."/>
        </authorList>
    </citation>
    <scope>NUCLEOTIDE SEQUENCE</scope>
    <source>
        <strain evidence="2">MF-1</strain>
    </source>
</reference>
<proteinExistence type="predicted"/>
<dbReference type="Proteomes" id="UP000765509">
    <property type="component" value="Unassembled WGS sequence"/>
</dbReference>
<keyword evidence="3" id="KW-1185">Reference proteome</keyword>
<evidence type="ECO:0000256" key="1">
    <source>
        <dbReference type="SAM" id="MobiDB-lite"/>
    </source>
</evidence>
<evidence type="ECO:0000313" key="2">
    <source>
        <dbReference type="EMBL" id="MBW0562419.1"/>
    </source>
</evidence>
<evidence type="ECO:0000313" key="3">
    <source>
        <dbReference type="Proteomes" id="UP000765509"/>
    </source>
</evidence>
<feature type="region of interest" description="Disordered" evidence="1">
    <location>
        <begin position="74"/>
        <end position="93"/>
    </location>
</feature>
<dbReference type="AlphaFoldDB" id="A0A9Q3JIL3"/>
<gene>
    <name evidence="2" type="ORF">O181_102134</name>
</gene>
<feature type="compositionally biased region" description="Basic and acidic residues" evidence="1">
    <location>
        <begin position="82"/>
        <end position="92"/>
    </location>
</feature>
<sequence length="108" mass="12352">MGQLTDKDYFFFDDYLAVHRTLIEDSEDEESPTMTELNDTIAKVQKNAVIMPPKRQVQPLNQRNLETQDNLGDLQLINDNEPNDHGAYHETFEPEPLSSGKLVNCLCV</sequence>
<organism evidence="2 3">
    <name type="scientific">Austropuccinia psidii MF-1</name>
    <dbReference type="NCBI Taxonomy" id="1389203"/>
    <lineage>
        <taxon>Eukaryota</taxon>
        <taxon>Fungi</taxon>
        <taxon>Dikarya</taxon>
        <taxon>Basidiomycota</taxon>
        <taxon>Pucciniomycotina</taxon>
        <taxon>Pucciniomycetes</taxon>
        <taxon>Pucciniales</taxon>
        <taxon>Sphaerophragmiaceae</taxon>
        <taxon>Austropuccinia</taxon>
    </lineage>
</organism>